<organism evidence="1 2">
    <name type="scientific">Eretmocerus hayati</name>
    <dbReference type="NCBI Taxonomy" id="131215"/>
    <lineage>
        <taxon>Eukaryota</taxon>
        <taxon>Metazoa</taxon>
        <taxon>Ecdysozoa</taxon>
        <taxon>Arthropoda</taxon>
        <taxon>Hexapoda</taxon>
        <taxon>Insecta</taxon>
        <taxon>Pterygota</taxon>
        <taxon>Neoptera</taxon>
        <taxon>Endopterygota</taxon>
        <taxon>Hymenoptera</taxon>
        <taxon>Apocrita</taxon>
        <taxon>Proctotrupomorpha</taxon>
        <taxon>Chalcidoidea</taxon>
        <taxon>Aphelinidae</taxon>
        <taxon>Aphelininae</taxon>
        <taxon>Eretmocerus</taxon>
    </lineage>
</organism>
<reference evidence="1" key="1">
    <citation type="submission" date="2023-04" db="EMBL/GenBank/DDBJ databases">
        <title>A chromosome-level genome assembly of the parasitoid wasp Eretmocerus hayati.</title>
        <authorList>
            <person name="Zhong Y."/>
            <person name="Liu S."/>
            <person name="Liu Y."/>
        </authorList>
    </citation>
    <scope>NUCLEOTIDE SEQUENCE</scope>
    <source>
        <strain evidence="1">ZJU_SS_LIU_2023</strain>
    </source>
</reference>
<evidence type="ECO:0000313" key="2">
    <source>
        <dbReference type="Proteomes" id="UP001239111"/>
    </source>
</evidence>
<accession>A0ACC2PGI4</accession>
<comment type="caution">
    <text evidence="1">The sequence shown here is derived from an EMBL/GenBank/DDBJ whole genome shotgun (WGS) entry which is preliminary data.</text>
</comment>
<dbReference type="EMBL" id="CM056741">
    <property type="protein sequence ID" value="KAJ8682690.1"/>
    <property type="molecule type" value="Genomic_DNA"/>
</dbReference>
<name>A0ACC2PGI4_9HYME</name>
<dbReference type="Proteomes" id="UP001239111">
    <property type="component" value="Chromosome 1"/>
</dbReference>
<gene>
    <name evidence="1" type="ORF">QAD02_018482</name>
</gene>
<sequence>MQLRVTKAFPGDSDVHFGHRGFPPGSGDAYPRHIDFPPGIGDAYSRHIDFPPGSGDAYSRHIDCPPGSGDVCLMLSAGETRVMLFLVTSEMTWLYPQSATRTARILLRKSAELISKKMYEADAHVKLIGILSWYDGGCNNFYKPVVFTTDPNYETSLATTKIDPGKPLDVQGHPYYVSIEAGVPYSCGGAIISAHWVLTSVKCAQIPNAIVRAGTNLWNRNGTEHHVKRIISHERFNITRHKIPVNDIALIEVVEHFNFDRFHQPVVPAHENSTIQPHSQAHLSGMATLINHTDTILVLARVSTIQTEICNQAYQEALGDSKGLAKGKFCTSYSENTHVGPCNADWGSPLVDGDQLIGILTWHDNKCEANIAPAIFTKVADYYKWINARVNFTDWKAYLKN</sequence>
<keyword evidence="2" id="KW-1185">Reference proteome</keyword>
<proteinExistence type="predicted"/>
<evidence type="ECO:0000313" key="1">
    <source>
        <dbReference type="EMBL" id="KAJ8682690.1"/>
    </source>
</evidence>
<protein>
    <submittedName>
        <fullName evidence="1">Uncharacterized protein</fullName>
    </submittedName>
</protein>